<dbReference type="Gene3D" id="1.20.1310.20">
    <property type="entry name" value="Duffy-antigen binding domain"/>
    <property type="match status" value="4"/>
</dbReference>
<feature type="compositionally biased region" description="Polar residues" evidence="2">
    <location>
        <begin position="2453"/>
        <end position="2469"/>
    </location>
</feature>
<dbReference type="EMBL" id="DS016088">
    <property type="protein sequence ID" value="KOB85045.1"/>
    <property type="molecule type" value="Genomic_DNA"/>
</dbReference>
<feature type="compositionally biased region" description="Basic and acidic residues" evidence="2">
    <location>
        <begin position="1741"/>
        <end position="1760"/>
    </location>
</feature>
<protein>
    <submittedName>
        <fullName evidence="9">PfEMP1</fullName>
    </submittedName>
</protein>
<dbReference type="Gene3D" id="1.20.58.1930">
    <property type="match status" value="2"/>
</dbReference>
<dbReference type="KEGG" id="pfd:PFDG_00411"/>
<feature type="region of interest" description="Disordered" evidence="2">
    <location>
        <begin position="1541"/>
        <end position="1760"/>
    </location>
</feature>
<feature type="domain" description="Cysteine-rich interdomain region 1 gamma" evidence="7">
    <location>
        <begin position="494"/>
        <end position="544"/>
    </location>
</feature>
<feature type="region of interest" description="Disordered" evidence="2">
    <location>
        <begin position="712"/>
        <end position="745"/>
    </location>
</feature>
<reference evidence="10" key="2">
    <citation type="submission" date="2006-09" db="EMBL/GenBank/DDBJ databases">
        <title>The genome sequence of Plasmodium falciparum Dd2.</title>
        <authorList>
            <consortium name="The Broad Institute Genome Sequencing Platform"/>
            <person name="Birren B."/>
            <person name="Lander E."/>
            <person name="Galagan J."/>
            <person name="Nusbaum C."/>
            <person name="Devon K."/>
            <person name="Henn M."/>
            <person name="Jaffe D."/>
            <person name="Butler J."/>
            <person name="Alvarez P."/>
            <person name="Gnerre S."/>
            <person name="Grabherr M."/>
            <person name="Kleber M."/>
            <person name="Mauceli E."/>
            <person name="Brockman W."/>
            <person name="MacCallum I.A."/>
            <person name="Rounsley S."/>
            <person name="Young S."/>
            <person name="LaButti K."/>
            <person name="Pushparaj V."/>
            <person name="DeCaprio D."/>
            <person name="Crawford M."/>
            <person name="Koehrsen M."/>
            <person name="Engels R."/>
            <person name="Montgomery P."/>
            <person name="Pearson M."/>
            <person name="Howarth C."/>
            <person name="Larson L."/>
            <person name="Luoma S."/>
            <person name="White J."/>
            <person name="Kodira C."/>
            <person name="Zeng Q."/>
            <person name="O'Leary S."/>
            <person name="Yandava C."/>
            <person name="Alvarado L."/>
            <person name="Wirth D."/>
            <person name="Volkman S."/>
            <person name="Hartl D."/>
        </authorList>
    </citation>
    <scope>NUCLEOTIDE SEQUENCE [LARGE SCALE GENOMIC DNA]</scope>
</reference>
<dbReference type="FunFam" id="1.20.58.1930:FF:000001">
    <property type="entry name" value="Erythrocyte membrane protein 1, PfEMP1"/>
    <property type="match status" value="1"/>
</dbReference>
<dbReference type="Pfam" id="PF18562">
    <property type="entry name" value="CIDR1_gamma"/>
    <property type="match status" value="2"/>
</dbReference>
<proteinExistence type="predicted"/>
<evidence type="ECO:0000259" key="8">
    <source>
        <dbReference type="Pfam" id="PF22672"/>
    </source>
</evidence>
<feature type="compositionally biased region" description="Basic and acidic residues" evidence="2">
    <location>
        <begin position="1598"/>
        <end position="1607"/>
    </location>
</feature>
<dbReference type="Pfam" id="PF15445">
    <property type="entry name" value="ATS"/>
    <property type="match status" value="1"/>
</dbReference>
<feature type="region of interest" description="Disordered" evidence="2">
    <location>
        <begin position="2422"/>
        <end position="2561"/>
    </location>
</feature>
<dbReference type="Gene3D" id="1.20.58.830">
    <property type="match status" value="4"/>
</dbReference>
<evidence type="ECO:0000259" key="6">
    <source>
        <dbReference type="Pfam" id="PF15445"/>
    </source>
</evidence>
<dbReference type="Pfam" id="PF05424">
    <property type="entry name" value="Duffy_binding"/>
    <property type="match status" value="3"/>
</dbReference>
<dbReference type="InterPro" id="IPR004258">
    <property type="entry name" value="DBL"/>
</dbReference>
<dbReference type="PANTHER" id="PTHR33472:SF28">
    <property type="entry name" value="BROMO AND FHA DOMAIN-CONTAINING PROTEIN DDB_G0267958"/>
    <property type="match status" value="1"/>
</dbReference>
<sequence length="3007" mass="346991">MGSSASKFSKTVVGNESHNSARNVLEKIVLETKGDINGKANQYKDKLKGNLSKAKFYNTLFTSLGVEKYVPSNPCELDYVFNTNVQSDKSVDRNPCLFSPVERFSNEGEAELKGFPQSRRSARLYKYGTCAPYRKRNICDYNLHHINENNIKNTHDLLANLLVTAKYEGASIVEKHPNRGSSEVCIALARSFADIGDIIRGRDMFLGNNENDIREKQKLQGNLEKIFKRFKEKYGDLKDVPIDDIREYWWALNRKDVWKALTCSADGSEEYFIQSEDGTKSFTNPKCGHGDNEVLTNLDYVPQFLRWFNEWAEDFCRIRKIKMDKTKEECIGKNKKKDCSREGYDCRKTNIKRNEIFVDLDCPRCEEECMKYKKWMEKRQEEFNKQKRQYENEIKKFGSKNYDKYYEKFSKKYTPFDSFVETLKEGAYCTNGIIEGKIDFNKQYDTFSHSQYCKSCPIFNLKCANGKCNSLDDIKCPKIKTMPHTRTYRNGSPTDIYILVNDSNKRELSNDLKNDFNECDLFKRLRRQKWNCEYKCNLDVCELKTFNRDMDDERFVSIDVLIKRWLKYFLKDYNQIKEKLNRCMNNEKKKELLCIKDCYKNCVCVGKWIKKKEEEWQNIKARYIQQYESKVEDVSSKLKKFLKQDMFKNYIKNALNKGETLDTMKESSGCKESSKSNRTPCNNNDVITILLNRLNEKIDPCKNQHKATKGKECCGKLPKTLNDQDDEEDEEPRTQKNPCVNGQNQKVAKIKRVRRVAKRMQKQASVRHDGDISKLKADASKGTYKRGGSPSAFKNVCSISENHTNVQDKKRGYQYDGPCTGKDGKHEMFQVQNGWKSGETIGTGTDVFLPPRREHFCTSNLENLNTKSEGLTGSNASDSLLGDVLLSAKYEADYIKKKYNHKNTPNDFKDKATVCRAIKYSFADIGDIIKGTDLWEKNSGEQTTQRKLKEIFGKIKEELKSKLNGKYTGDEANRSYTQLRADWWEANRDQVWEAMQCKTTIPPVTTSCDTTTVTPLVDYIPQRLRWMIEWAEWYCKVQKEAYGKLLAGCNGYECNGKNGKHSKKEQCRKECEAYKELIQKWKKQWIEQSEKYNKLYTQGTTNGVYGDVDEKEKKLLEYFKKLSDQNGNTYDTAGKYINAKGYINDCEESKQNNFEENNSAATDEKYAFRNYPYDHHAKCTCSPESVKPEEEASSPPLPPQSDVCEMVKKRLANNDGTRAIEHCKPKTEGEYPPWKNDKSLVDEDGVYMPPRRQKLCVIYLQYFTGKTSVELRNAFIECAAVETFFLWHKYKEDNNGGEDLQNQLESGIIPDDFKRQMFYTFGDFRDLCLDTDISKKQGPVKGAKNKIDTVFEKEKISEAKKDDKQCREEFWGKYGKNIWEGMLCALTNGLSESEKKTKIFDDYSHDKVNQSKNGNPSLEDFAKKPQFLRWFTEWSDEFCREQKKQLDILKEKCPDDTCTKGQESKKEPCKNACAKYKKWLKDWKENYKTQSEKYFKDKAGGKFQSTSAKDEVTASQYAYEYLNKALTKLCGNGNCKCMDGQSNENPRKPDNKTHDSHMPASLDETPSDYKERCECKAESPPPPRPPPRPPSGPPGGSGHDHRARSEPGEDGPLPGPRPPPKESLARSERPPEEIPPAAAGRSLNPRPAPAGPSPRPAPPGGPPPPKPQPAPEGRSERTDENIQPPAGGGRGAGRSLTPAGAGRTLGRRSKEDEEDDEDGEDEDDEEKSEETVEEKTEEDGGSDKGEKGPQQEAVAPKEEVEKVNPCEIVKTLFTTTNTLQDACRQKYNNGKYVGWKCDSDTSKPEKKDGGAVCIPPRRQKLYVHILKTFTGTSREALRKAFIECAAVETFFAWHEYKEEKKREDKEKKEREREFALFLNQEEPLTDKHLQKELEKGDIPEEFLRQMFYTFGDYRDILFGKHIGKDERTLNEKINKVFINGGKTASIKTPEQFWNKYAQDIWGGMLCALSYKNNTPTMDAQLRTELTKKNDYKTVTISNVGPSGTDATTLSKFSEKPQFIRWFEEWSEEFCRKRTYKLVQIKHECRREDGTRYCDGDGYDCTEIGPNMNETITTFNCPTCGKYCRSYKQWINTKEKEFNKQKSKYDKEINDAKINSHNISDKKFVEKLHNDYLSVNSFLDKLKGGPCCKDNTEDSKIDFNKQNQTFEHAKYCAPCPVFGVQCKKGVCSEVTEKGCDGKTLIGAEDIKKKTETIEVNMLVTDNSENEFPEYLKTVCQNTDIFKGIRKDEWSCKYSCGYDVCKMKTFGEKLHDEKSIQIRTLFKRWIENFLKDYNKIKDRISHCMNNGRESVCINGCKKNCECVDKWINVKKNEWEKIRNRYFKQYKMENANIHYDVRRFLETLQPQTEVDKAIKSFENLNKLQDSNDCIETTDSEYGESKKKDVVVCLLDKLQKEMKFCQIQHEEKQTQCHAPPDKLTSSETPDEQQEEDPDTSITSSPPDFCKNLNTPDGTESPIDTEESAVPVDHDENKEEEKENQEETDKGDEEEEEEEEEEEVYEEEEAEEEEEEEEDEEDEEDEDEAVTESLSHSEPRPKGLPRQFPSPELKNAMLFSTILWMVGIGFAAISYFLLKKKPKSPVDLLRVLNISKGDYGIPTPKSSNRYIPYVSDTYKGKTYIYMEGDSDEDKYAFMSDTTDITSSESEYEEMDINDIYVPGSPKYKTLIEVVLEPSKSNGNTLGDDMVPTTNRFTDEEWNELKHDFISQYVQSEPLDVPQYDVSTELPMNIGGNVLDDGINEKPFITSIHDRDLYTGEEINYNINMSTNSMDDTSYVSNNVYSGIDLINDTLSGNKHIDIYDEVLKRKENELFGTNYKKNTSNNSVAKELCGDPIMNQINLFHKWLDRHRNICENWGKKEDILNKLNEQWNKDNDVGHIPNDNKMLNTDVSIQIDIDENKGKKEFSNMDTNVDTPTMDNILDDLETYNEPFYDIYEDDIYYDVNDDENPSVDDIPMDHNKVDVPKKVHVEMKILNNTSNGSLEPEFPISDVWNI</sequence>
<feature type="transmembrane region" description="Helical" evidence="3">
    <location>
        <begin position="2567"/>
        <end position="2589"/>
    </location>
</feature>
<dbReference type="Pfam" id="PF22672">
    <property type="entry name" value="DBL_C"/>
    <property type="match status" value="2"/>
</dbReference>
<evidence type="ECO:0000256" key="2">
    <source>
        <dbReference type="SAM" id="MobiDB-lite"/>
    </source>
</evidence>
<feature type="compositionally biased region" description="Basic and acidic residues" evidence="2">
    <location>
        <begin position="2483"/>
        <end position="2499"/>
    </location>
</feature>
<feature type="coiled-coil region" evidence="1">
    <location>
        <begin position="373"/>
        <end position="400"/>
    </location>
</feature>
<dbReference type="FunFam" id="1.10.1900.40:FF:000004">
    <property type="entry name" value="Erythrocyte membrane protein 1, PfEMP1"/>
    <property type="match status" value="1"/>
</dbReference>
<reference evidence="10" key="1">
    <citation type="submission" date="2006-09" db="EMBL/GenBank/DDBJ databases">
        <title>Annotation of Plasmodium falciparum Dd2.</title>
        <authorList>
            <consortium name="The Broad Institute Genome Sequencing Platform"/>
            <person name="Volkman S.K."/>
            <person name="Neafsey D.E."/>
            <person name="Dash A.P."/>
            <person name="Chitnis C.E."/>
            <person name="Hartl D.L."/>
            <person name="Young S.K."/>
            <person name="Zeng Q."/>
            <person name="Koehrsen M."/>
            <person name="Alvarado L."/>
            <person name="Berlin A."/>
            <person name="Borenstein D."/>
            <person name="Chapman S.B."/>
            <person name="Chen Z."/>
            <person name="Engels R."/>
            <person name="Freedman E."/>
            <person name="Gellesch M."/>
            <person name="Goldberg J."/>
            <person name="Griggs A."/>
            <person name="Gujja S."/>
            <person name="Heilman E.R."/>
            <person name="Heiman D.I."/>
            <person name="Howarth C."/>
            <person name="Jen D."/>
            <person name="Larson L."/>
            <person name="Mehta T."/>
            <person name="Neiman D."/>
            <person name="Park D."/>
            <person name="Pearson M."/>
            <person name="Roberts A."/>
            <person name="Saif S."/>
            <person name="Shea T."/>
            <person name="Shenoy N."/>
            <person name="Sisk P."/>
            <person name="Stolte C."/>
            <person name="Sykes S."/>
            <person name="Walk T."/>
            <person name="White J."/>
            <person name="Yandava C."/>
            <person name="Haas B."/>
            <person name="Henn M.R."/>
            <person name="Nusbaum C."/>
            <person name="Birren B."/>
        </authorList>
    </citation>
    <scope>NUCLEOTIDE SEQUENCE [LARGE SCALE GENOMIC DNA]</scope>
</reference>
<name>A0A0L7LXQ9_PLAF4</name>
<keyword evidence="1" id="KW-0175">Coiled coil</keyword>
<feature type="compositionally biased region" description="Basic and acidic residues" evidence="2">
    <location>
        <begin position="1545"/>
        <end position="1557"/>
    </location>
</feature>
<feature type="domain" description="Duffy-binding-like" evidence="8">
    <location>
        <begin position="310"/>
        <end position="451"/>
    </location>
</feature>
<feature type="compositionally biased region" description="Basic and acidic residues" evidence="2">
    <location>
        <begin position="1567"/>
        <end position="1577"/>
    </location>
</feature>
<feature type="domain" description="Plasmodium falciparum erythrocyte membrane protein 1 acidic terminal segment" evidence="6">
    <location>
        <begin position="2572"/>
        <end position="3007"/>
    </location>
</feature>
<keyword evidence="3" id="KW-1133">Transmembrane helix</keyword>
<dbReference type="Gene3D" id="1.10.1900.40">
    <property type="entry name" value="Acidic terminal segments, variant surface antigen of PfEMP1"/>
    <property type="match status" value="2"/>
</dbReference>
<dbReference type="InterPro" id="IPR054595">
    <property type="entry name" value="DBL_C"/>
</dbReference>
<feature type="domain" description="Duffy-antigen binding" evidence="5">
    <location>
        <begin position="128"/>
        <end position="306"/>
    </location>
</feature>
<feature type="compositionally biased region" description="Pro residues" evidence="2">
    <location>
        <begin position="1646"/>
        <end position="1670"/>
    </location>
</feature>
<accession>A0A0L7LXQ9</accession>
<evidence type="ECO:0000256" key="1">
    <source>
        <dbReference type="SAM" id="Coils"/>
    </source>
</evidence>
<organism evidence="9 10">
    <name type="scientific">Plasmodium falciparum (isolate Dd2)</name>
    <dbReference type="NCBI Taxonomy" id="57267"/>
    <lineage>
        <taxon>Eukaryota</taxon>
        <taxon>Sar</taxon>
        <taxon>Alveolata</taxon>
        <taxon>Apicomplexa</taxon>
        <taxon>Aconoidasida</taxon>
        <taxon>Haemosporida</taxon>
        <taxon>Plasmodiidae</taxon>
        <taxon>Plasmodium</taxon>
        <taxon>Plasmodium (Laverania)</taxon>
    </lineage>
</organism>
<dbReference type="GO" id="GO:0016020">
    <property type="term" value="C:membrane"/>
    <property type="evidence" value="ECO:0007669"/>
    <property type="project" value="InterPro"/>
</dbReference>
<feature type="compositionally biased region" description="Acidic residues" evidence="2">
    <location>
        <begin position="1712"/>
        <end position="1728"/>
    </location>
</feature>
<keyword evidence="3" id="KW-0812">Transmembrane</keyword>
<feature type="compositionally biased region" description="Pro residues" evidence="2">
    <location>
        <begin position="1579"/>
        <end position="1593"/>
    </location>
</feature>
<evidence type="ECO:0000259" key="4">
    <source>
        <dbReference type="Pfam" id="PF03011"/>
    </source>
</evidence>
<gene>
    <name evidence="9" type="ORF">PFDG_00411</name>
</gene>
<dbReference type="SUPFAM" id="SSF140924">
    <property type="entry name" value="Duffy binding domain-like"/>
    <property type="match status" value="6"/>
</dbReference>
<dbReference type="InterPro" id="IPR008602">
    <property type="entry name" value="Duffy-antigen-binding"/>
</dbReference>
<feature type="domain" description="Duffy-binding-like" evidence="4">
    <location>
        <begin position="561"/>
        <end position="707"/>
    </location>
</feature>
<feature type="domain" description="Duffy-binding-like" evidence="8">
    <location>
        <begin position="2024"/>
        <end position="2169"/>
    </location>
</feature>
<feature type="compositionally biased region" description="Acidic residues" evidence="2">
    <location>
        <begin position="2500"/>
        <end position="2541"/>
    </location>
</feature>
<dbReference type="GO" id="GO:0046789">
    <property type="term" value="F:host cell surface receptor binding"/>
    <property type="evidence" value="ECO:0007669"/>
    <property type="project" value="InterPro"/>
</dbReference>
<evidence type="ECO:0000256" key="3">
    <source>
        <dbReference type="SAM" id="Phobius"/>
    </source>
</evidence>
<dbReference type="OrthoDB" id="379185at2759"/>
<dbReference type="FunFam" id="1.10.1900.40:FF:000001">
    <property type="entry name" value="Erythrocyte membrane protein 1"/>
    <property type="match status" value="1"/>
</dbReference>
<dbReference type="InterPro" id="IPR042202">
    <property type="entry name" value="Duffy-ag-bd_sf"/>
</dbReference>
<evidence type="ECO:0000259" key="5">
    <source>
        <dbReference type="Pfam" id="PF05424"/>
    </source>
</evidence>
<feature type="compositionally biased region" description="Polar residues" evidence="2">
    <location>
        <begin position="735"/>
        <end position="745"/>
    </location>
</feature>
<feature type="domain" description="Cysteine-rich interdomain region 1 gamma" evidence="7">
    <location>
        <begin position="2213"/>
        <end position="2262"/>
    </location>
</feature>
<feature type="domain" description="Duffy-antigen binding" evidence="5">
    <location>
        <begin position="847"/>
        <end position="1025"/>
    </location>
</feature>
<feature type="compositionally biased region" description="Basic and acidic residues" evidence="2">
    <location>
        <begin position="1619"/>
        <end position="1632"/>
    </location>
</feature>
<feature type="compositionally biased region" description="Acidic residues" evidence="2">
    <location>
        <begin position="2440"/>
        <end position="2450"/>
    </location>
</feature>
<dbReference type="Proteomes" id="UP000054282">
    <property type="component" value="Unassembled WGS sequence"/>
</dbReference>
<dbReference type="InterPro" id="IPR041480">
    <property type="entry name" value="CIDR1_gamma"/>
</dbReference>
<evidence type="ECO:0000313" key="9">
    <source>
        <dbReference type="EMBL" id="KOB85045.1"/>
    </source>
</evidence>
<evidence type="ECO:0000313" key="10">
    <source>
        <dbReference type="Proteomes" id="UP000054282"/>
    </source>
</evidence>
<dbReference type="PANTHER" id="PTHR33472">
    <property type="entry name" value="OS01G0106600 PROTEIN"/>
    <property type="match status" value="1"/>
</dbReference>
<dbReference type="Pfam" id="PF03011">
    <property type="entry name" value="PFEMP"/>
    <property type="match status" value="2"/>
</dbReference>
<dbReference type="OMA" id="KGKECCG"/>
<dbReference type="InterPro" id="IPR029211">
    <property type="entry name" value="PfEMP1_ATS"/>
</dbReference>
<feature type="domain" description="Duffy-antigen binding" evidence="5">
    <location>
        <begin position="1245"/>
        <end position="1429"/>
    </location>
</feature>
<dbReference type="InterPro" id="IPR044932">
    <property type="entry name" value="PfEMP1_ATS_sf"/>
</dbReference>
<evidence type="ECO:0000259" key="7">
    <source>
        <dbReference type="Pfam" id="PF18562"/>
    </source>
</evidence>
<keyword evidence="3" id="KW-0472">Membrane</keyword>
<feature type="domain" description="Duffy-binding-like" evidence="4">
    <location>
        <begin position="2279"/>
        <end position="2424"/>
    </location>
</feature>